<comment type="caution">
    <text evidence="2">The sequence shown here is derived from an EMBL/GenBank/DDBJ whole genome shotgun (WGS) entry which is preliminary data.</text>
</comment>
<dbReference type="EMBL" id="JBHMBL010000001">
    <property type="protein sequence ID" value="MFB9641103.1"/>
    <property type="molecule type" value="Genomic_DNA"/>
</dbReference>
<dbReference type="Proteomes" id="UP001589667">
    <property type="component" value="Unassembled WGS sequence"/>
</dbReference>
<name>A0ABV5SL93_9MICO</name>
<dbReference type="InterPro" id="IPR036291">
    <property type="entry name" value="NAD(P)-bd_dom_sf"/>
</dbReference>
<dbReference type="Pfam" id="PF01370">
    <property type="entry name" value="Epimerase"/>
    <property type="match status" value="1"/>
</dbReference>
<proteinExistence type="predicted"/>
<sequence length="319" mass="33170">MKIFIAGATGALGSRLVPMLVQAGHDVVGTSRSRERAATVDAAGGHGVVMDGRDLAAVHRAVLEAAPDVVVHQLTSLAGGIDFKHFDESFAVTNELRTRTTDALIAAAEEAGTGRIIVQSFTGWANEHTGSSIKTEADPLDPNPAAECRATLAGIAHVERAAVEAGGIALRYGGFYGPGQSLGEGGELLESIRARNVPIVGGGTGIWSFIHIEDAAAATAAAVERGTAGRYNIVDDEPAPVSVWLPELARLIGAKAPRRLPAWLARPMIGDFGVAMMTTSRGSSNAKAKAELGWSPRYASWRDGFRRGLGDASSASRAA</sequence>
<accession>A0ABV5SL93</accession>
<dbReference type="PANTHER" id="PTHR48079">
    <property type="entry name" value="PROTEIN YEEZ"/>
    <property type="match status" value="1"/>
</dbReference>
<evidence type="ECO:0000313" key="3">
    <source>
        <dbReference type="Proteomes" id="UP001589667"/>
    </source>
</evidence>
<dbReference type="InterPro" id="IPR001509">
    <property type="entry name" value="Epimerase_deHydtase"/>
</dbReference>
<dbReference type="SUPFAM" id="SSF51735">
    <property type="entry name" value="NAD(P)-binding Rossmann-fold domains"/>
    <property type="match status" value="1"/>
</dbReference>
<protein>
    <submittedName>
        <fullName evidence="2">NAD-dependent epimerase/dehydratase family protein</fullName>
    </submittedName>
</protein>
<dbReference type="Gene3D" id="3.40.50.720">
    <property type="entry name" value="NAD(P)-binding Rossmann-like Domain"/>
    <property type="match status" value="1"/>
</dbReference>
<dbReference type="PANTHER" id="PTHR48079:SF6">
    <property type="entry name" value="NAD(P)-BINDING DOMAIN-CONTAINING PROTEIN-RELATED"/>
    <property type="match status" value="1"/>
</dbReference>
<gene>
    <name evidence="2" type="ORF">ACFFQV_02260</name>
</gene>
<dbReference type="RefSeq" id="WP_157423495.1">
    <property type="nucleotide sequence ID" value="NZ_BAAANI010000008.1"/>
</dbReference>
<evidence type="ECO:0000313" key="2">
    <source>
        <dbReference type="EMBL" id="MFB9641103.1"/>
    </source>
</evidence>
<keyword evidence="3" id="KW-1185">Reference proteome</keyword>
<evidence type="ECO:0000259" key="1">
    <source>
        <dbReference type="Pfam" id="PF01370"/>
    </source>
</evidence>
<feature type="domain" description="NAD-dependent epimerase/dehydratase" evidence="1">
    <location>
        <begin position="3"/>
        <end position="233"/>
    </location>
</feature>
<organism evidence="2 3">
    <name type="scientific">Agromyces lapidis</name>
    <dbReference type="NCBI Taxonomy" id="279574"/>
    <lineage>
        <taxon>Bacteria</taxon>
        <taxon>Bacillati</taxon>
        <taxon>Actinomycetota</taxon>
        <taxon>Actinomycetes</taxon>
        <taxon>Micrococcales</taxon>
        <taxon>Microbacteriaceae</taxon>
        <taxon>Agromyces</taxon>
    </lineage>
</organism>
<reference evidence="2 3" key="1">
    <citation type="submission" date="2024-09" db="EMBL/GenBank/DDBJ databases">
        <authorList>
            <person name="Sun Q."/>
            <person name="Mori K."/>
        </authorList>
    </citation>
    <scope>NUCLEOTIDE SEQUENCE [LARGE SCALE GENOMIC DNA]</scope>
    <source>
        <strain evidence="2 3">JCM 14321</strain>
    </source>
</reference>
<dbReference type="InterPro" id="IPR051783">
    <property type="entry name" value="NAD(P)-dependent_oxidoreduct"/>
</dbReference>